<comment type="catalytic activity">
    <reaction evidence="1 6 7">
        <text>adenosine 5'-phosphosulfate + ATP = 3'-phosphoadenylyl sulfate + ADP + H(+)</text>
        <dbReference type="Rhea" id="RHEA:24152"/>
        <dbReference type="ChEBI" id="CHEBI:15378"/>
        <dbReference type="ChEBI" id="CHEBI:30616"/>
        <dbReference type="ChEBI" id="CHEBI:58243"/>
        <dbReference type="ChEBI" id="CHEBI:58339"/>
        <dbReference type="ChEBI" id="CHEBI:456216"/>
        <dbReference type="EC" id="2.7.1.25"/>
    </reaction>
</comment>
<evidence type="ECO:0000256" key="6">
    <source>
        <dbReference type="HAMAP-Rule" id="MF_00065"/>
    </source>
</evidence>
<gene>
    <name evidence="6" type="primary">cysC</name>
    <name evidence="9" type="ORF">J2X20_004552</name>
</gene>
<evidence type="ECO:0000256" key="2">
    <source>
        <dbReference type="ARBA" id="ARBA00012121"/>
    </source>
</evidence>
<protein>
    <recommendedName>
        <fullName evidence="2 6">Adenylyl-sulfate kinase</fullName>
        <ecNumber evidence="2 6">2.7.1.25</ecNumber>
    </recommendedName>
    <alternativeName>
        <fullName evidence="6">APS kinase</fullName>
    </alternativeName>
    <alternativeName>
        <fullName evidence="6">ATP adenosine-5'-phosphosulfate 3'-phosphotransferase</fullName>
    </alternativeName>
    <alternativeName>
        <fullName evidence="6">Adenosine-5'-phosphosulfate kinase</fullName>
    </alternativeName>
</protein>
<comment type="function">
    <text evidence="6 7">Catalyzes the synthesis of activated sulfate.</text>
</comment>
<evidence type="ECO:0000256" key="1">
    <source>
        <dbReference type="ARBA" id="ARBA00001823"/>
    </source>
</evidence>
<reference evidence="9 10" key="1">
    <citation type="submission" date="2023-07" db="EMBL/GenBank/DDBJ databases">
        <title>Sorghum-associated microbial communities from plants grown in Nebraska, USA.</title>
        <authorList>
            <person name="Schachtman D."/>
        </authorList>
    </citation>
    <scope>NUCLEOTIDE SEQUENCE [LARGE SCALE GENOMIC DNA]</scope>
    <source>
        <strain evidence="9 10">BE314</strain>
    </source>
</reference>
<dbReference type="Pfam" id="PF01583">
    <property type="entry name" value="APS_kinase"/>
    <property type="match status" value="1"/>
</dbReference>
<evidence type="ECO:0000256" key="7">
    <source>
        <dbReference type="RuleBase" id="RU004347"/>
    </source>
</evidence>
<dbReference type="HAMAP" id="MF_00065">
    <property type="entry name" value="Adenylyl_sulf_kinase"/>
    <property type="match status" value="1"/>
</dbReference>
<keyword evidence="10" id="KW-1185">Reference proteome</keyword>
<dbReference type="CDD" id="cd02027">
    <property type="entry name" value="APSK"/>
    <property type="match status" value="1"/>
</dbReference>
<organism evidence="9 10">
    <name type="scientific">Roseateles saccharophilus</name>
    <name type="common">Pseudomonas saccharophila</name>
    <dbReference type="NCBI Taxonomy" id="304"/>
    <lineage>
        <taxon>Bacteria</taxon>
        <taxon>Pseudomonadati</taxon>
        <taxon>Pseudomonadota</taxon>
        <taxon>Betaproteobacteria</taxon>
        <taxon>Burkholderiales</taxon>
        <taxon>Sphaerotilaceae</taxon>
        <taxon>Roseateles</taxon>
    </lineage>
</organism>
<dbReference type="EMBL" id="JAVDXU010000003">
    <property type="protein sequence ID" value="MDR7271884.1"/>
    <property type="molecule type" value="Genomic_DNA"/>
</dbReference>
<comment type="similarity">
    <text evidence="6 7">Belongs to the APS kinase family.</text>
</comment>
<feature type="domain" description="APS kinase" evidence="8">
    <location>
        <begin position="9"/>
        <end position="158"/>
    </location>
</feature>
<dbReference type="Gene3D" id="3.40.50.300">
    <property type="entry name" value="P-loop containing nucleotide triphosphate hydrolases"/>
    <property type="match status" value="1"/>
</dbReference>
<dbReference type="InterPro" id="IPR059117">
    <property type="entry name" value="APS_kinase_dom"/>
</dbReference>
<comment type="pathway">
    <text evidence="6 7">Sulfur metabolism; hydrogen sulfide biosynthesis; sulfite from sulfate: step 2/3.</text>
</comment>
<keyword evidence="3 6" id="KW-0808">Transferase</keyword>
<dbReference type="InterPro" id="IPR027417">
    <property type="entry name" value="P-loop_NTPase"/>
</dbReference>
<dbReference type="SUPFAM" id="SSF52540">
    <property type="entry name" value="P-loop containing nucleoside triphosphate hydrolases"/>
    <property type="match status" value="1"/>
</dbReference>
<dbReference type="InterPro" id="IPR002891">
    <property type="entry name" value="APS"/>
</dbReference>
<dbReference type="PANTHER" id="PTHR42700">
    <property type="entry name" value="SULFATE ADENYLYLTRANSFERASE"/>
    <property type="match status" value="1"/>
</dbReference>
<keyword evidence="4 6" id="KW-0547">Nucleotide-binding</keyword>
<name>A0ABU1YSQ0_ROSSA</name>
<evidence type="ECO:0000256" key="4">
    <source>
        <dbReference type="ARBA" id="ARBA00022741"/>
    </source>
</evidence>
<dbReference type="NCBIfam" id="TIGR00455">
    <property type="entry name" value="apsK"/>
    <property type="match status" value="1"/>
</dbReference>
<dbReference type="Proteomes" id="UP001180453">
    <property type="component" value="Unassembled WGS sequence"/>
</dbReference>
<evidence type="ECO:0000259" key="8">
    <source>
        <dbReference type="Pfam" id="PF01583"/>
    </source>
</evidence>
<evidence type="ECO:0000256" key="3">
    <source>
        <dbReference type="ARBA" id="ARBA00022679"/>
    </source>
</evidence>
<evidence type="ECO:0000313" key="10">
    <source>
        <dbReference type="Proteomes" id="UP001180453"/>
    </source>
</evidence>
<dbReference type="NCBIfam" id="NF003013">
    <property type="entry name" value="PRK03846.1"/>
    <property type="match status" value="1"/>
</dbReference>
<sequence length="177" mass="18979">MTSARAHQARVLWLTGLSGAGKSTLAVALHQRLVNAGVGAAVLDGDAVRAGLCRGLGFSPEDRRENIRRVAEVAKLMREAGLVVICALISPLREDRAMARDIIGAAHFREVHVATPLEVCERRDPKGLYRNARAHALAQFTGVSAPYEEPQAPDLRIDASRDDASEAVAALEALLRA</sequence>
<evidence type="ECO:0000256" key="5">
    <source>
        <dbReference type="ARBA" id="ARBA00022840"/>
    </source>
</evidence>
<evidence type="ECO:0000313" key="9">
    <source>
        <dbReference type="EMBL" id="MDR7271884.1"/>
    </source>
</evidence>
<dbReference type="InterPro" id="IPR050512">
    <property type="entry name" value="Sulf_AdTrans/APS_kinase"/>
</dbReference>
<dbReference type="GO" id="GO:0016301">
    <property type="term" value="F:kinase activity"/>
    <property type="evidence" value="ECO:0007669"/>
    <property type="project" value="UniProtKB-KW"/>
</dbReference>
<proteinExistence type="inferred from homology"/>
<accession>A0ABU1YSQ0</accession>
<comment type="caution">
    <text evidence="9">The sequence shown here is derived from an EMBL/GenBank/DDBJ whole genome shotgun (WGS) entry which is preliminary data.</text>
</comment>
<keyword evidence="5 6" id="KW-0067">ATP-binding</keyword>
<dbReference type="PANTHER" id="PTHR42700:SF1">
    <property type="entry name" value="SULFATE ADENYLYLTRANSFERASE"/>
    <property type="match status" value="1"/>
</dbReference>
<dbReference type="EC" id="2.7.1.25" evidence="2 6"/>
<feature type="binding site" evidence="6">
    <location>
        <begin position="16"/>
        <end position="23"/>
    </location>
    <ligand>
        <name>ATP</name>
        <dbReference type="ChEBI" id="CHEBI:30616"/>
    </ligand>
</feature>
<keyword evidence="6 7" id="KW-0418">Kinase</keyword>
<keyword evidence="6" id="KW-0597">Phosphoprotein</keyword>
<feature type="active site" description="Phosphoserine intermediate" evidence="6">
    <location>
        <position position="90"/>
    </location>
</feature>